<gene>
    <name evidence="1" type="ORF">FEM41_01965</name>
</gene>
<reference evidence="1 2" key="1">
    <citation type="submission" date="2019-05" db="EMBL/GenBank/DDBJ databases">
        <title>Complete genome sequence of Izhakiella calystegiae KSNA2, an endophyte isolated from beach morning glory (Calystegia soldanella).</title>
        <authorList>
            <person name="Jiang L."/>
            <person name="Jeong J.C."/>
            <person name="Kim C.Y."/>
            <person name="Kim D.H."/>
            <person name="Kim S.W."/>
            <person name="Lee j."/>
        </authorList>
    </citation>
    <scope>NUCLEOTIDE SEQUENCE [LARGE SCALE GENOMIC DNA]</scope>
    <source>
        <strain evidence="1 2">KSNA2</strain>
    </source>
</reference>
<dbReference type="KEGG" id="izh:FEM41_01965"/>
<proteinExistence type="predicted"/>
<dbReference type="OrthoDB" id="8562788at2"/>
<name>A0A4P8YDD3_9ENTR</name>
<keyword evidence="2" id="KW-1185">Reference proteome</keyword>
<dbReference type="Pfam" id="PF05944">
    <property type="entry name" value="Phage_term_smal"/>
    <property type="match status" value="1"/>
</dbReference>
<dbReference type="GO" id="GO:0004519">
    <property type="term" value="F:endonuclease activity"/>
    <property type="evidence" value="ECO:0007669"/>
    <property type="project" value="InterPro"/>
</dbReference>
<dbReference type="Proteomes" id="UP000302163">
    <property type="component" value="Chromosome"/>
</dbReference>
<evidence type="ECO:0000313" key="2">
    <source>
        <dbReference type="Proteomes" id="UP000302163"/>
    </source>
</evidence>
<organism evidence="1 2">
    <name type="scientific">Jejubacter calystegiae</name>
    <dbReference type="NCBI Taxonomy" id="2579935"/>
    <lineage>
        <taxon>Bacteria</taxon>
        <taxon>Pseudomonadati</taxon>
        <taxon>Pseudomonadota</taxon>
        <taxon>Gammaproteobacteria</taxon>
        <taxon>Enterobacterales</taxon>
        <taxon>Enterobacteriaceae</taxon>
        <taxon>Jejubacter</taxon>
    </lineage>
</organism>
<dbReference type="EMBL" id="CP040428">
    <property type="protein sequence ID" value="QCT18491.1"/>
    <property type="molecule type" value="Genomic_DNA"/>
</dbReference>
<dbReference type="InterPro" id="IPR010270">
    <property type="entry name" value="Phage_P2_GpM"/>
</dbReference>
<dbReference type="GO" id="GO:0003677">
    <property type="term" value="F:DNA binding"/>
    <property type="evidence" value="ECO:0007669"/>
    <property type="project" value="InterPro"/>
</dbReference>
<evidence type="ECO:0000313" key="1">
    <source>
        <dbReference type="EMBL" id="QCT18491.1"/>
    </source>
</evidence>
<dbReference type="AlphaFoldDB" id="A0A4P8YDD3"/>
<accession>A0A4P8YDD3</accession>
<sequence>MALSPAQRHTARIEAERRLKAGQSAGADASLHTLIVALNRDVATAAGMERAERTRFKRDELLPRWLPTVEQYLSGDAVFQNPVFAWCVVWLFDTEQFDQALDWADRAIEQGQDTPEPFRSRFPVFVADTVLAWAEREACQGQPVEPYFSRTLENVMQRWTVPEALCAKYLKFQGLQLLRDENGEPRAAATEDRETLLQAREWLEKAQGRDHKCGVGTMLGRIAQRLRALDKTTASQAGAVEGSADA</sequence>
<dbReference type="RefSeq" id="WP_138093920.1">
    <property type="nucleotide sequence ID" value="NZ_CP040428.1"/>
</dbReference>
<protein>
    <submittedName>
        <fullName evidence="1">Terminase</fullName>
    </submittedName>
</protein>